<keyword evidence="2" id="KW-1185">Reference proteome</keyword>
<dbReference type="EMBL" id="JAPDRQ010000101">
    <property type="protein sequence ID" value="KAJ9655230.1"/>
    <property type="molecule type" value="Genomic_DNA"/>
</dbReference>
<comment type="caution">
    <text evidence="1">The sequence shown here is derived from an EMBL/GenBank/DDBJ whole genome shotgun (WGS) entry which is preliminary data.</text>
</comment>
<reference evidence="1" key="1">
    <citation type="submission" date="2022-10" db="EMBL/GenBank/DDBJ databases">
        <title>Culturing micro-colonial fungi from biological soil crusts in the Mojave desert and describing Neophaeococcomyces mojavensis, and introducing the new genera and species Taxawa tesnikishii.</title>
        <authorList>
            <person name="Kurbessoian T."/>
            <person name="Stajich J.E."/>
        </authorList>
    </citation>
    <scope>NUCLEOTIDE SEQUENCE</scope>
    <source>
        <strain evidence="1">JES_112</strain>
    </source>
</reference>
<sequence length="1349" mass="148079">MSHPFSKDSFTPSTRPSRNTPYVSPLNALSGLSGHSNTPSSNPILSNRLIPKDYLTSRTKAPLSANGNDPRPSPLALETGISTGAGSIQRLEGRTVDDASDKQIPAKKAGGGGTLNKENVYAHEDVSFDETRSPESIATSTASESSFASSRQDPGSSSRSLHYNMPRTSSIDSAVSSVSATSAQHKGQADARDLSPSSIQNLISTAGSAENLIVHLLKEKNHAATQNTQLWKLVEKQRALLLGLNKDLERVTKDRDKYKKKLKEWQSQGSLPRAATQSPSQNMFQAHSDSAVQPPEMPNHESSIQHSTQESTPKDAGSPVDAPGPAIVTEEVIPTSAPITAPRPDLQALATGLARPTFAFTEATPLNEKPIKGFQNSRKATPKPLNLLQSNNEQTQPALVNPADRALLADEKDDEEPRGRRKTREEDDRDRELSLKKDQEARSKSKKKPAPLPNIKETAEQKKLDVAPAVFTPLPASPRPPQGLVPGSAINASHGGSLNERLISLPLKSPGLPATPRPMGQNAAPFGSLPMSPRVAATPLSPRAPKQPIPAPMMSPNPFTDPAIIQRQNMIARHAAIQSQQQQDRLHVHQPSESNEVPAVFQGLVSSNYPNLLLPPNALPSIQIKVASSRLRPSRNSMLGLRTMEDSTVFSLSVFARASRSELWRIEKIPATLPQLEQQLRPRCNNLPRIPDRKLFSGHSPALIDARRQAVDAYFEELLDMEIDEPSALIICRFLSTDVLDPASEPSKHVGVNQDSMPQVTSLSGKVVKTGFLTKRGKSFGGWKSRYFVLDSPELRYFETPGGPHLGTIKLGQAKIGTQKPEDPASNDPDDQYRHAFLIQEPKKKDSTSYVRHVLCAESDTERDQWVTALLHYVEAEDQNVLESPRTGTNSSSVKQPIELKSHSSIKERTTRMDDNHSSSPSPTSAISTTDSAVTEPTSRNANISAPMNGAPIQDSSQWGNRSLTHHPSKDKGSKLPNIFHFKKSSQEQLYQNNKQQDLSNKPRVLRHNGYVRAVFGLPLSDAVEYCSPFSIDVQLPAVVYRSIEYLRHRKAANEEGLFRLSGSNIVVKTLKERFNTEGDIDLIDDGEYYDVHAVASLFKTYLRELPSPILTRDLHIEFLKVLELDTQEEKVKAFNVLVHRLPPVNFSLLRAMSDYLLEVTENSGKNKMSIRNMGIVFSPTVNIPTPVFNLFLSEFEAIFQTEPPTQESKGQQPQLQRAEVHVPANLSAGDIRSPRHQMFSDIPTPAYHQTNFSQDSTTSAGSGGVSAPGHQSSGSGEFGFTPLHPSYENGQYVSMPQEMPRTQAIAPPISQQQSGEATEEMYGSLNRMLVPNNAATAKQRKRESAMLF</sequence>
<organism evidence="1 2">
    <name type="scientific">Neophaeococcomyces mojaviensis</name>
    <dbReference type="NCBI Taxonomy" id="3383035"/>
    <lineage>
        <taxon>Eukaryota</taxon>
        <taxon>Fungi</taxon>
        <taxon>Dikarya</taxon>
        <taxon>Ascomycota</taxon>
        <taxon>Pezizomycotina</taxon>
        <taxon>Eurotiomycetes</taxon>
        <taxon>Chaetothyriomycetidae</taxon>
        <taxon>Chaetothyriales</taxon>
        <taxon>Chaetothyriales incertae sedis</taxon>
        <taxon>Neophaeococcomyces</taxon>
    </lineage>
</organism>
<proteinExistence type="predicted"/>
<dbReference type="Proteomes" id="UP001172386">
    <property type="component" value="Unassembled WGS sequence"/>
</dbReference>
<name>A0ACC3A4G8_9EURO</name>
<evidence type="ECO:0000313" key="1">
    <source>
        <dbReference type="EMBL" id="KAJ9655230.1"/>
    </source>
</evidence>
<accession>A0ACC3A4G8</accession>
<protein>
    <submittedName>
        <fullName evidence="1">Rho GTPase activating protein</fullName>
    </submittedName>
</protein>
<evidence type="ECO:0000313" key="2">
    <source>
        <dbReference type="Proteomes" id="UP001172386"/>
    </source>
</evidence>
<gene>
    <name evidence="1" type="primary">BEM3</name>
    <name evidence="1" type="ORF">H2198_005846</name>
</gene>